<organism evidence="1">
    <name type="scientific">Medicago truncatula</name>
    <name type="common">Barrel medic</name>
    <name type="synonym">Medicago tribuloides</name>
    <dbReference type="NCBI Taxonomy" id="3880"/>
    <lineage>
        <taxon>Eukaryota</taxon>
        <taxon>Viridiplantae</taxon>
        <taxon>Streptophyta</taxon>
        <taxon>Embryophyta</taxon>
        <taxon>Tracheophyta</taxon>
        <taxon>Spermatophyta</taxon>
        <taxon>Magnoliopsida</taxon>
        <taxon>eudicotyledons</taxon>
        <taxon>Gunneridae</taxon>
        <taxon>Pentapetalae</taxon>
        <taxon>rosids</taxon>
        <taxon>fabids</taxon>
        <taxon>Fabales</taxon>
        <taxon>Fabaceae</taxon>
        <taxon>Papilionoideae</taxon>
        <taxon>50 kb inversion clade</taxon>
        <taxon>NPAAA clade</taxon>
        <taxon>Hologalegina</taxon>
        <taxon>IRL clade</taxon>
        <taxon>Trifolieae</taxon>
        <taxon>Medicago</taxon>
    </lineage>
</organism>
<accession>I3SGS7</accession>
<reference evidence="1" key="1">
    <citation type="submission" date="2012-05" db="EMBL/GenBank/DDBJ databases">
        <authorList>
            <person name="Krishnakumar V."/>
            <person name="Cheung F."/>
            <person name="Xiao Y."/>
            <person name="Chan A."/>
            <person name="Moskal W.A."/>
            <person name="Town C.D."/>
        </authorList>
    </citation>
    <scope>NUCLEOTIDE SEQUENCE</scope>
</reference>
<dbReference type="Gramene" id="rna39697">
    <property type="protein sequence ID" value="RHN45388.1"/>
    <property type="gene ID" value="gene39697"/>
</dbReference>
<dbReference type="EMBL" id="BT139674">
    <property type="protein sequence ID" value="AFK39469.1"/>
    <property type="molecule type" value="mRNA"/>
</dbReference>
<protein>
    <submittedName>
        <fullName evidence="1">Uncharacterized protein</fullName>
    </submittedName>
</protein>
<proteinExistence type="evidence at transcript level"/>
<sequence>MERAMWAKWSGRSMVEYLANVAKDRMHRSGYRVPWHEDAMYSIVLVRFSVCLDTCRAKDGSTRARHEKIESQIAMIVRFRDAIFS</sequence>
<dbReference type="EMBL" id="PSQE01000007">
    <property type="protein sequence ID" value="RHN45388.1"/>
    <property type="molecule type" value="Genomic_DNA"/>
</dbReference>
<name>I3SGS7_MEDTR</name>
<dbReference type="AlphaFoldDB" id="I3SGS7"/>
<evidence type="ECO:0000313" key="1">
    <source>
        <dbReference type="EMBL" id="AFK39469.1"/>
    </source>
</evidence>
<reference evidence="2" key="2">
    <citation type="journal article" date="2018" name="Nat. Plants">
        <title>Whole-genome landscape of Medicago truncatula symbiotic genes.</title>
        <authorList>
            <person name="Pecrix Y."/>
            <person name="Gamas P."/>
            <person name="Carrere S."/>
        </authorList>
    </citation>
    <scope>NUCLEOTIDE SEQUENCE</scope>
    <source>
        <tissue evidence="2">Leaves</tissue>
    </source>
</reference>
<gene>
    <name evidence="2" type="ORF">MtrunA17_Chr7g0230401</name>
</gene>
<dbReference type="Proteomes" id="UP000265566">
    <property type="component" value="Chromosome 7"/>
</dbReference>
<evidence type="ECO:0000313" key="2">
    <source>
        <dbReference type="EMBL" id="RHN45388.1"/>
    </source>
</evidence>